<dbReference type="Pfam" id="PF01272">
    <property type="entry name" value="GreA_GreB"/>
    <property type="match status" value="1"/>
</dbReference>
<proteinExistence type="predicted"/>
<dbReference type="InterPro" id="IPR001437">
    <property type="entry name" value="Tscrpt_elong_fac_GreA/B_C"/>
</dbReference>
<dbReference type="Gene3D" id="3.10.50.30">
    <property type="entry name" value="Transcription elongation factor, GreA/GreB, C-terminal domain"/>
    <property type="match status" value="1"/>
</dbReference>
<dbReference type="GO" id="GO:0003677">
    <property type="term" value="F:DNA binding"/>
    <property type="evidence" value="ECO:0007669"/>
    <property type="project" value="InterPro"/>
</dbReference>
<dbReference type="AlphaFoldDB" id="A0A5C5U6R4"/>
<accession>A0A5C5U6R4</accession>
<feature type="domain" description="Transcription elongation factor GreA/GreB C-terminal" evidence="1">
    <location>
        <begin position="56"/>
        <end position="131"/>
    </location>
</feature>
<dbReference type="InterPro" id="IPR023459">
    <property type="entry name" value="Tscrpt_elong_fac_GreA/B_fam"/>
</dbReference>
<dbReference type="GO" id="GO:0070063">
    <property type="term" value="F:RNA polymerase binding"/>
    <property type="evidence" value="ECO:0007669"/>
    <property type="project" value="InterPro"/>
</dbReference>
<dbReference type="GO" id="GO:0032784">
    <property type="term" value="P:regulation of DNA-templated transcription elongation"/>
    <property type="evidence" value="ECO:0007669"/>
    <property type="project" value="InterPro"/>
</dbReference>
<evidence type="ECO:0000313" key="3">
    <source>
        <dbReference type="EMBL" id="TWT21272.1"/>
    </source>
</evidence>
<comment type="caution">
    <text evidence="3">The sequence shown here is derived from an EMBL/GenBank/DDBJ whole genome shotgun (WGS) entry which is preliminary data.</text>
</comment>
<dbReference type="InterPro" id="IPR029462">
    <property type="entry name" value="Rnk_N"/>
</dbReference>
<keyword evidence="3" id="KW-0808">Transferase</keyword>
<dbReference type="RefSeq" id="WP_146386832.1">
    <property type="nucleotide sequence ID" value="NZ_VOHK01000003.1"/>
</dbReference>
<dbReference type="PANTHER" id="PTHR30437:SF5">
    <property type="entry name" value="REGULATOR OF NUCLEOSIDE DIPHOSPHATE KINASE"/>
    <property type="match status" value="1"/>
</dbReference>
<dbReference type="PANTHER" id="PTHR30437">
    <property type="entry name" value="TRANSCRIPTION ELONGATION FACTOR GREA"/>
    <property type="match status" value="1"/>
</dbReference>
<dbReference type="EMBL" id="VOHK01000003">
    <property type="protein sequence ID" value="TWT21272.1"/>
    <property type="molecule type" value="Genomic_DNA"/>
</dbReference>
<evidence type="ECO:0000259" key="1">
    <source>
        <dbReference type="Pfam" id="PF01272"/>
    </source>
</evidence>
<dbReference type="Pfam" id="PF14760">
    <property type="entry name" value="Rnk_N"/>
    <property type="match status" value="1"/>
</dbReference>
<dbReference type="SUPFAM" id="SSF54534">
    <property type="entry name" value="FKBP-like"/>
    <property type="match status" value="1"/>
</dbReference>
<protein>
    <submittedName>
        <fullName evidence="3">Nucleoside diphosphate kinase regulator</fullName>
    </submittedName>
</protein>
<dbReference type="Proteomes" id="UP000319980">
    <property type="component" value="Unassembled WGS sequence"/>
</dbReference>
<dbReference type="GO" id="GO:0006354">
    <property type="term" value="P:DNA-templated transcription elongation"/>
    <property type="evidence" value="ECO:0007669"/>
    <property type="project" value="TreeGrafter"/>
</dbReference>
<keyword evidence="3" id="KW-0418">Kinase</keyword>
<name>A0A5C5U6R4_9GAMM</name>
<dbReference type="GO" id="GO:0016301">
    <property type="term" value="F:kinase activity"/>
    <property type="evidence" value="ECO:0007669"/>
    <property type="project" value="UniProtKB-KW"/>
</dbReference>
<sequence>MTTPASGLPPSIVVSRRDAARLEALLDAPQWQHDATAEALLGELARAEIVDDADMPAGVVGMHSRVECVDDNSGERHQLTLVFPHEADAGAGKVSILAPVGSALLGLAVGQSIDWNTPQGRTLRLRVTEVHPGGH</sequence>
<dbReference type="InterPro" id="IPR036953">
    <property type="entry name" value="GreA/GreB_C_sf"/>
</dbReference>
<evidence type="ECO:0000313" key="4">
    <source>
        <dbReference type="Proteomes" id="UP000319980"/>
    </source>
</evidence>
<reference evidence="3 4" key="1">
    <citation type="journal article" date="2008" name="Int. J. Syst. Evol. Microbiol.">
        <title>Luteimonas marina sp. nov., isolated from seawater.</title>
        <authorList>
            <person name="Baik K.S."/>
            <person name="Park S.C."/>
            <person name="Kim M.S."/>
            <person name="Kim E.M."/>
            <person name="Park C."/>
            <person name="Chun J."/>
            <person name="Seong C.N."/>
        </authorList>
    </citation>
    <scope>NUCLEOTIDE SEQUENCE [LARGE SCALE GENOMIC DNA]</scope>
    <source>
        <strain evidence="3 4">FR1330</strain>
    </source>
</reference>
<gene>
    <name evidence="3" type="ORF">FQY83_07905</name>
</gene>
<keyword evidence="4" id="KW-1185">Reference proteome</keyword>
<organism evidence="3 4">
    <name type="scientific">Luteimonas marina</name>
    <dbReference type="NCBI Taxonomy" id="488485"/>
    <lineage>
        <taxon>Bacteria</taxon>
        <taxon>Pseudomonadati</taxon>
        <taxon>Pseudomonadota</taxon>
        <taxon>Gammaproteobacteria</taxon>
        <taxon>Lysobacterales</taxon>
        <taxon>Lysobacteraceae</taxon>
        <taxon>Luteimonas</taxon>
    </lineage>
</organism>
<dbReference type="Gene3D" id="1.10.286.20">
    <property type="match status" value="1"/>
</dbReference>
<evidence type="ECO:0000259" key="2">
    <source>
        <dbReference type="Pfam" id="PF14760"/>
    </source>
</evidence>
<feature type="domain" description="Regulator of nucleoside diphosphate kinase N-terminal" evidence="2">
    <location>
        <begin position="10"/>
        <end position="50"/>
    </location>
</feature>
<dbReference type="OrthoDB" id="192847at2"/>
<dbReference type="NCBIfam" id="NF004396">
    <property type="entry name" value="PRK05753.1"/>
    <property type="match status" value="1"/>
</dbReference>